<gene>
    <name evidence="3" type="primary">LOC106747443</name>
</gene>
<reference evidence="3" key="1">
    <citation type="submission" date="2025-08" db="UniProtKB">
        <authorList>
            <consortium name="RefSeq"/>
        </authorList>
    </citation>
    <scope>IDENTIFICATION</scope>
</reference>
<proteinExistence type="predicted"/>
<dbReference type="KEGG" id="dqu:106747443"/>
<evidence type="ECO:0000313" key="2">
    <source>
        <dbReference type="Proteomes" id="UP000515204"/>
    </source>
</evidence>
<feature type="region of interest" description="Disordered" evidence="1">
    <location>
        <begin position="44"/>
        <end position="79"/>
    </location>
</feature>
<evidence type="ECO:0000313" key="3">
    <source>
        <dbReference type="RefSeq" id="XP_014480440.1"/>
    </source>
</evidence>
<evidence type="ECO:0000256" key="1">
    <source>
        <dbReference type="SAM" id="MobiDB-lite"/>
    </source>
</evidence>
<sequence>MRKCGVEKPTDVTIECSSRPRVNHFDRTALVQRCDFRSHVLSTSRDPIRNSSNRQLRSRNGEITSSGDHTNPLFSVSDAGQRPTWSLPLSRYGSPFPRGPSSSLDPLLPFPPGESARSRIFIPITEPDSRSCFRCCRRSPPERLVLCGSTALFLNHSPTCAVCHDVGPPRLLLSLSRFKPSTVIRDDDNGASSGQERRTEMERKVKIEREVHHVGKIAGTKARYVLAVSVNKLKRHFAYASAQHKRRKTRALTHRPARSYTQLNARTYAHTRNKHAGATIDFTVCLRSLSLSLSLFSFLFEELHAHGARF</sequence>
<name>A0A6P3XPK6_DINQU</name>
<protein>
    <submittedName>
        <fullName evidence="3">Uncharacterized protein LOC106747443</fullName>
    </submittedName>
</protein>
<accession>A0A6P3XPK6</accession>
<dbReference type="AlphaFoldDB" id="A0A6P3XPK6"/>
<feature type="compositionally biased region" description="Polar residues" evidence="1">
    <location>
        <begin position="61"/>
        <end position="74"/>
    </location>
</feature>
<dbReference type="RefSeq" id="XP_014480440.1">
    <property type="nucleotide sequence ID" value="XM_014624954.1"/>
</dbReference>
<dbReference type="Proteomes" id="UP000515204">
    <property type="component" value="Unplaced"/>
</dbReference>
<dbReference type="GeneID" id="106747443"/>
<keyword evidence="2" id="KW-1185">Reference proteome</keyword>
<organism evidence="2 3">
    <name type="scientific">Dinoponera quadriceps</name>
    <name type="common">South American ant</name>
    <dbReference type="NCBI Taxonomy" id="609295"/>
    <lineage>
        <taxon>Eukaryota</taxon>
        <taxon>Metazoa</taxon>
        <taxon>Ecdysozoa</taxon>
        <taxon>Arthropoda</taxon>
        <taxon>Hexapoda</taxon>
        <taxon>Insecta</taxon>
        <taxon>Pterygota</taxon>
        <taxon>Neoptera</taxon>
        <taxon>Endopterygota</taxon>
        <taxon>Hymenoptera</taxon>
        <taxon>Apocrita</taxon>
        <taxon>Aculeata</taxon>
        <taxon>Formicoidea</taxon>
        <taxon>Formicidae</taxon>
        <taxon>Ponerinae</taxon>
        <taxon>Ponerini</taxon>
        <taxon>Dinoponera</taxon>
    </lineage>
</organism>